<evidence type="ECO:0000313" key="3">
    <source>
        <dbReference type="EMBL" id="KAK2140622.1"/>
    </source>
</evidence>
<evidence type="ECO:0000256" key="1">
    <source>
        <dbReference type="SAM" id="Phobius"/>
    </source>
</evidence>
<dbReference type="EMBL" id="JAODUP010001289">
    <property type="protein sequence ID" value="KAK2140622.1"/>
    <property type="molecule type" value="Genomic_DNA"/>
</dbReference>
<proteinExistence type="predicted"/>
<dbReference type="InterPro" id="IPR029063">
    <property type="entry name" value="SAM-dependent_MTases_sf"/>
</dbReference>
<gene>
    <name evidence="3" type="ORF">LSH36_1289g00085</name>
</gene>
<evidence type="ECO:0000259" key="2">
    <source>
        <dbReference type="Pfam" id="PF13383"/>
    </source>
</evidence>
<dbReference type="Pfam" id="PF13383">
    <property type="entry name" value="Methyltransf_22"/>
    <property type="match status" value="1"/>
</dbReference>
<keyword evidence="1" id="KW-0472">Membrane</keyword>
<feature type="transmembrane region" description="Helical" evidence="1">
    <location>
        <begin position="6"/>
        <end position="26"/>
    </location>
</feature>
<keyword evidence="4" id="KW-1185">Reference proteome</keyword>
<accession>A0AAD9ITD7</accession>
<dbReference type="InterPro" id="IPR026913">
    <property type="entry name" value="METTL24"/>
</dbReference>
<dbReference type="SUPFAM" id="SSF53335">
    <property type="entry name" value="S-adenosyl-L-methionine-dependent methyltransferases"/>
    <property type="match status" value="1"/>
</dbReference>
<protein>
    <recommendedName>
        <fullName evidence="2">Methyltransferase domain-containing protein</fullName>
    </recommendedName>
</protein>
<dbReference type="PANTHER" id="PTHR32026">
    <property type="entry name" value="METHYLTRANSFERASE-LIKE PROTEIN 24"/>
    <property type="match status" value="1"/>
</dbReference>
<sequence>MNNSIYIPALFLVGVLCSMFIVISIYDVKDTVREIFETKHINTEYEQVYNEGGSLRKTATSTNYVNLPKGLYPVREWIPFNLNGAAVREDPELAFYSIQNDWSFDDAVTKKFGCIVRAFDPTMKNYDKATKRGDKIYFYPIGISGNNTMIEIGKYGMCHVKTSGSLRKQFQEEEKMIDYLKMDVEGSEWSSLEAMFKEGFLTKYVKQIGIEYHSYQVNKKAEEVPHNIG</sequence>
<dbReference type="InterPro" id="IPR025714">
    <property type="entry name" value="Methyltranfer_dom"/>
</dbReference>
<evidence type="ECO:0000313" key="4">
    <source>
        <dbReference type="Proteomes" id="UP001208570"/>
    </source>
</evidence>
<name>A0AAD9ITD7_9ANNE</name>
<reference evidence="3" key="1">
    <citation type="journal article" date="2023" name="Mol. Biol. Evol.">
        <title>Third-Generation Sequencing Reveals the Adaptive Role of the Epigenome in Three Deep-Sea Polychaetes.</title>
        <authorList>
            <person name="Perez M."/>
            <person name="Aroh O."/>
            <person name="Sun Y."/>
            <person name="Lan Y."/>
            <person name="Juniper S.K."/>
            <person name="Young C.R."/>
            <person name="Angers B."/>
            <person name="Qian P.Y."/>
        </authorList>
    </citation>
    <scope>NUCLEOTIDE SEQUENCE</scope>
    <source>
        <strain evidence="3">P08H-3</strain>
    </source>
</reference>
<dbReference type="Proteomes" id="UP001208570">
    <property type="component" value="Unassembled WGS sequence"/>
</dbReference>
<dbReference type="PANTHER" id="PTHR32026:SF10">
    <property type="entry name" value="METHYLTRANSFERASE-LIKE PROTEIN 24-RELATED"/>
    <property type="match status" value="1"/>
</dbReference>
<organism evidence="3 4">
    <name type="scientific">Paralvinella palmiformis</name>
    <dbReference type="NCBI Taxonomy" id="53620"/>
    <lineage>
        <taxon>Eukaryota</taxon>
        <taxon>Metazoa</taxon>
        <taxon>Spiralia</taxon>
        <taxon>Lophotrochozoa</taxon>
        <taxon>Annelida</taxon>
        <taxon>Polychaeta</taxon>
        <taxon>Sedentaria</taxon>
        <taxon>Canalipalpata</taxon>
        <taxon>Terebellida</taxon>
        <taxon>Terebelliformia</taxon>
        <taxon>Alvinellidae</taxon>
        <taxon>Paralvinella</taxon>
    </lineage>
</organism>
<keyword evidence="1" id="KW-1133">Transmembrane helix</keyword>
<comment type="caution">
    <text evidence="3">The sequence shown here is derived from an EMBL/GenBank/DDBJ whole genome shotgun (WGS) entry which is preliminary data.</text>
</comment>
<dbReference type="AlphaFoldDB" id="A0AAD9ITD7"/>
<feature type="domain" description="Methyltransferase" evidence="2">
    <location>
        <begin position="92"/>
        <end position="221"/>
    </location>
</feature>
<keyword evidence="1" id="KW-0812">Transmembrane</keyword>